<gene>
    <name evidence="1" type="ORF">FRX31_020449</name>
</gene>
<dbReference type="Proteomes" id="UP000554482">
    <property type="component" value="Unassembled WGS sequence"/>
</dbReference>
<keyword evidence="2" id="KW-1185">Reference proteome</keyword>
<evidence type="ECO:0000313" key="1">
    <source>
        <dbReference type="EMBL" id="KAF5189964.1"/>
    </source>
</evidence>
<dbReference type="EMBL" id="JABWDY010024785">
    <property type="protein sequence ID" value="KAF5189964.1"/>
    <property type="molecule type" value="Genomic_DNA"/>
</dbReference>
<protein>
    <submittedName>
        <fullName evidence="1">Uncharacterized protein</fullName>
    </submittedName>
</protein>
<feature type="non-terminal residue" evidence="1">
    <location>
        <position position="1"/>
    </location>
</feature>
<sequence>DEELLFQGLSLNDSLQSVLVKHDAIASGSPLPTEVRDLSPISTERRSSYPRFRFGSRTLETISYYFGDALSPLVLFGCVQVKLRNEADRSQLKVFSDGIEKIEEDSVIPAGSISVWVGSSHSSCQFFSKENPSI</sequence>
<evidence type="ECO:0000313" key="2">
    <source>
        <dbReference type="Proteomes" id="UP000554482"/>
    </source>
</evidence>
<proteinExistence type="predicted"/>
<name>A0A7J6VXV4_THATH</name>
<dbReference type="OrthoDB" id="1734488at2759"/>
<reference evidence="1 2" key="1">
    <citation type="submission" date="2020-06" db="EMBL/GenBank/DDBJ databases">
        <title>Transcriptomic and genomic resources for Thalictrum thalictroides and T. hernandezii: Facilitating candidate gene discovery in an emerging model plant lineage.</title>
        <authorList>
            <person name="Arias T."/>
            <person name="Riano-Pachon D.M."/>
            <person name="Di Stilio V.S."/>
        </authorList>
    </citation>
    <scope>NUCLEOTIDE SEQUENCE [LARGE SCALE GENOMIC DNA]</scope>
    <source>
        <strain evidence="2">cv. WT478/WT964</strain>
        <tissue evidence="1">Leaves</tissue>
    </source>
</reference>
<dbReference type="SUPFAM" id="SSF89009">
    <property type="entry name" value="GAT-like domain"/>
    <property type="match status" value="1"/>
</dbReference>
<organism evidence="1 2">
    <name type="scientific">Thalictrum thalictroides</name>
    <name type="common">Rue-anemone</name>
    <name type="synonym">Anemone thalictroides</name>
    <dbReference type="NCBI Taxonomy" id="46969"/>
    <lineage>
        <taxon>Eukaryota</taxon>
        <taxon>Viridiplantae</taxon>
        <taxon>Streptophyta</taxon>
        <taxon>Embryophyta</taxon>
        <taxon>Tracheophyta</taxon>
        <taxon>Spermatophyta</taxon>
        <taxon>Magnoliopsida</taxon>
        <taxon>Ranunculales</taxon>
        <taxon>Ranunculaceae</taxon>
        <taxon>Thalictroideae</taxon>
        <taxon>Thalictrum</taxon>
    </lineage>
</organism>
<accession>A0A7J6VXV4</accession>
<dbReference type="AlphaFoldDB" id="A0A7J6VXV4"/>
<comment type="caution">
    <text evidence="1">The sequence shown here is derived from an EMBL/GenBank/DDBJ whole genome shotgun (WGS) entry which is preliminary data.</text>
</comment>